<evidence type="ECO:0000259" key="7">
    <source>
        <dbReference type="Pfam" id="PF10035"/>
    </source>
</evidence>
<proteinExistence type="predicted"/>
<dbReference type="PANTHER" id="PTHR40060:SF1">
    <property type="entry name" value="UPF0316 PROTEIN YEBE"/>
    <property type="match status" value="1"/>
</dbReference>
<evidence type="ECO:0000313" key="9">
    <source>
        <dbReference type="EMBL" id="MBC8334524.1"/>
    </source>
</evidence>
<keyword evidence="4 6" id="KW-1133">Transmembrane helix</keyword>
<reference evidence="9 10" key="1">
    <citation type="submission" date="2020-08" db="EMBL/GenBank/DDBJ databases">
        <title>Bridging the membrane lipid divide: bacteria of the FCB group superphylum have the potential to synthesize archaeal ether lipids.</title>
        <authorList>
            <person name="Villanueva L."/>
            <person name="Von Meijenfeldt F.A.B."/>
            <person name="Westbye A.B."/>
            <person name="Yadav S."/>
            <person name="Hopmans E.C."/>
            <person name="Dutilh B.E."/>
            <person name="Sinninghe Damste J.S."/>
        </authorList>
    </citation>
    <scope>NUCLEOTIDE SEQUENCE [LARGE SCALE GENOMIC DNA]</scope>
    <source>
        <strain evidence="9">NIOZ-UU36</strain>
    </source>
</reference>
<evidence type="ECO:0000313" key="10">
    <source>
        <dbReference type="Proteomes" id="UP000614469"/>
    </source>
</evidence>
<dbReference type="InterPro" id="IPR019264">
    <property type="entry name" value="DUF2179"/>
</dbReference>
<dbReference type="Pfam" id="PF18955">
    <property type="entry name" value="DUF5698"/>
    <property type="match status" value="1"/>
</dbReference>
<evidence type="ECO:0000256" key="2">
    <source>
        <dbReference type="ARBA" id="ARBA00022475"/>
    </source>
</evidence>
<dbReference type="Proteomes" id="UP000614469">
    <property type="component" value="Unassembled WGS sequence"/>
</dbReference>
<comment type="caution">
    <text evidence="9">The sequence shown here is derived from an EMBL/GenBank/DDBJ whole genome shotgun (WGS) entry which is preliminary data.</text>
</comment>
<dbReference type="AlphaFoldDB" id="A0A8J6NKP2"/>
<gene>
    <name evidence="9" type="ORF">H8E29_04605</name>
</gene>
<keyword evidence="3 6" id="KW-0812">Transmembrane</keyword>
<dbReference type="CDD" id="cd16381">
    <property type="entry name" value="YitT_C_like_1"/>
    <property type="match status" value="1"/>
</dbReference>
<feature type="transmembrane region" description="Helical" evidence="6">
    <location>
        <begin position="40"/>
        <end position="60"/>
    </location>
</feature>
<dbReference type="InterPro" id="IPR044035">
    <property type="entry name" value="DUF5698"/>
</dbReference>
<feature type="transmembrane region" description="Helical" evidence="6">
    <location>
        <begin position="66"/>
        <end position="86"/>
    </location>
</feature>
<evidence type="ECO:0000256" key="6">
    <source>
        <dbReference type="SAM" id="Phobius"/>
    </source>
</evidence>
<accession>A0A8J6NKP2</accession>
<evidence type="ECO:0000256" key="3">
    <source>
        <dbReference type="ARBA" id="ARBA00022692"/>
    </source>
</evidence>
<evidence type="ECO:0000259" key="8">
    <source>
        <dbReference type="Pfam" id="PF18955"/>
    </source>
</evidence>
<organism evidence="9 10">
    <name type="scientific">Candidatus Desulfolinea nitratireducens</name>
    <dbReference type="NCBI Taxonomy" id="2841698"/>
    <lineage>
        <taxon>Bacteria</taxon>
        <taxon>Bacillati</taxon>
        <taxon>Chloroflexota</taxon>
        <taxon>Anaerolineae</taxon>
        <taxon>Anaerolineales</taxon>
        <taxon>Anaerolineales incertae sedis</taxon>
        <taxon>Candidatus Desulfolinea</taxon>
    </lineage>
</organism>
<dbReference type="Pfam" id="PF10035">
    <property type="entry name" value="DUF2179"/>
    <property type="match status" value="1"/>
</dbReference>
<dbReference type="EMBL" id="JACNJN010000070">
    <property type="protein sequence ID" value="MBC8334524.1"/>
    <property type="molecule type" value="Genomic_DNA"/>
</dbReference>
<evidence type="ECO:0000256" key="5">
    <source>
        <dbReference type="ARBA" id="ARBA00023136"/>
    </source>
</evidence>
<feature type="domain" description="DUF5698" evidence="8">
    <location>
        <begin position="27"/>
        <end position="84"/>
    </location>
</feature>
<comment type="subcellular location">
    <subcellularLocation>
        <location evidence="1">Cell membrane</location>
        <topology evidence="1">Multi-pass membrane protein</topology>
    </subcellularLocation>
</comment>
<evidence type="ECO:0000256" key="4">
    <source>
        <dbReference type="ARBA" id="ARBA00022989"/>
    </source>
</evidence>
<dbReference type="PANTHER" id="PTHR40060">
    <property type="entry name" value="UPF0316 PROTEIN YEBE"/>
    <property type="match status" value="1"/>
</dbReference>
<dbReference type="InterPro" id="IPR022930">
    <property type="entry name" value="UPF0316"/>
</dbReference>
<protein>
    <submittedName>
        <fullName evidence="9">DUF2179 domain-containing protein</fullName>
    </submittedName>
</protein>
<sequence>MEYFSIAAWSGALLIFAMRVLNMTLDTLRVLFVMRGRKTTAWGLGFVESVIYILVFNSVLTNLENPIYIAAYAGGFATGNVIGIWIEEWLAIGYLRLQAISSKRGAELAERLRAEGFAVTEVSARGKDGMVSLLNVAVLRKRVSLAEKIIQEVDEDAFITTEEMRAIRRGFWRA</sequence>
<feature type="transmembrane region" description="Helical" evidence="6">
    <location>
        <begin position="6"/>
        <end position="28"/>
    </location>
</feature>
<keyword evidence="2" id="KW-1003">Cell membrane</keyword>
<evidence type="ECO:0000256" key="1">
    <source>
        <dbReference type="ARBA" id="ARBA00004651"/>
    </source>
</evidence>
<feature type="domain" description="DUF2179" evidence="7">
    <location>
        <begin position="118"/>
        <end position="167"/>
    </location>
</feature>
<name>A0A8J6NKP2_9CHLR</name>
<dbReference type="GO" id="GO:0005886">
    <property type="term" value="C:plasma membrane"/>
    <property type="evidence" value="ECO:0007669"/>
    <property type="project" value="UniProtKB-SubCell"/>
</dbReference>
<keyword evidence="5 6" id="KW-0472">Membrane</keyword>